<sequence>MVFERLVRDERFASQIATRSVGELGLDRPESVVIRDARTDVTTMAAELLAAHDRAVEHSAATLIHRAAVPFPGFEDAAATAVLPDFIVVAPKVAPDTGSWLVAGDAKDYERVRSRIEEMHAVLDGYAVRFKGKLDDAVTEIWNVHGQSLVGSRGTTKITYDDFVERADDRAIGVAFDFAKKVFGGELATSYLKHHAGDADDLRDSYVTTATLATVKEIRERLDGEANQAAAQLFDHHRVAIRGLSDERQQIYEDIRALAADPQLTALRRPRTRVEGFAVADPDGLLEQVEAPVVRKHLMSDAAGDFPIGSLNVWEQEVVGTEIARVDSLAWYRNPSRPAVDSLGVVYRDDVGNWRSMHPDFLFFNEVGGEVKASIVDPHGHHLADSVVKLRALADFAHEFGDRFHRIEAVAKAGGKMKVLDLKDRDTRSVIRAWEGSVEGLYSEPAARTYV</sequence>
<organism evidence="1 2">
    <name type="scientific">Microbacterium oleivorans</name>
    <dbReference type="NCBI Taxonomy" id="273677"/>
    <lineage>
        <taxon>Bacteria</taxon>
        <taxon>Bacillati</taxon>
        <taxon>Actinomycetota</taxon>
        <taxon>Actinomycetes</taxon>
        <taxon>Micrococcales</taxon>
        <taxon>Microbacteriaceae</taxon>
        <taxon>Microbacterium</taxon>
    </lineage>
</organism>
<accession>A0A177KCC4</accession>
<comment type="caution">
    <text evidence="1">The sequence shown here is derived from an EMBL/GenBank/DDBJ whole genome shotgun (WGS) entry which is preliminary data.</text>
</comment>
<evidence type="ECO:0000313" key="2">
    <source>
        <dbReference type="Proteomes" id="UP000076998"/>
    </source>
</evidence>
<evidence type="ECO:0000313" key="1">
    <source>
        <dbReference type="EMBL" id="OAH51059.1"/>
    </source>
</evidence>
<proteinExistence type="predicted"/>
<gene>
    <name evidence="1" type="ORF">AYL44_01895</name>
</gene>
<reference evidence="1 2" key="1">
    <citation type="submission" date="2016-02" db="EMBL/GenBank/DDBJ databases">
        <authorList>
            <person name="Wen L."/>
            <person name="He K."/>
            <person name="Yang H."/>
        </authorList>
    </citation>
    <scope>NUCLEOTIDE SEQUENCE [LARGE SCALE GENOMIC DNA]</scope>
    <source>
        <strain evidence="1 2">CD11_3</strain>
    </source>
</reference>
<dbReference type="EMBL" id="LSTV01000001">
    <property type="protein sequence ID" value="OAH51059.1"/>
    <property type="molecule type" value="Genomic_DNA"/>
</dbReference>
<dbReference type="AlphaFoldDB" id="A0A177KCC4"/>
<protein>
    <submittedName>
        <fullName evidence="1">Uncharacterized protein</fullName>
    </submittedName>
</protein>
<name>A0A177KCC4_9MICO</name>
<dbReference type="Proteomes" id="UP000076998">
    <property type="component" value="Unassembled WGS sequence"/>
</dbReference>